<proteinExistence type="inferred from homology"/>
<dbReference type="CDD" id="cd06548">
    <property type="entry name" value="GH18_chitinase"/>
    <property type="match status" value="1"/>
</dbReference>
<accession>A0A3S9B109</accession>
<dbReference type="PROSITE" id="PS01095">
    <property type="entry name" value="GH18_1"/>
    <property type="match status" value="1"/>
</dbReference>
<dbReference type="InterPro" id="IPR001223">
    <property type="entry name" value="Glyco_hydro18_cat"/>
</dbReference>
<keyword evidence="4" id="KW-0119">Carbohydrate metabolism</keyword>
<comment type="similarity">
    <text evidence="7">Belongs to the glycosyl hydrolase 18 family.</text>
</comment>
<evidence type="ECO:0000256" key="2">
    <source>
        <dbReference type="ARBA" id="ARBA00012729"/>
    </source>
</evidence>
<feature type="domain" description="GH18" evidence="9">
    <location>
        <begin position="30"/>
        <end position="406"/>
    </location>
</feature>
<evidence type="ECO:0000259" key="9">
    <source>
        <dbReference type="PROSITE" id="PS51910"/>
    </source>
</evidence>
<dbReference type="GO" id="GO:0006032">
    <property type="term" value="P:chitin catabolic process"/>
    <property type="evidence" value="ECO:0007669"/>
    <property type="project" value="UniProtKB-KW"/>
</dbReference>
<dbReference type="InterPro" id="IPR011583">
    <property type="entry name" value="Chitinase_II/V-like_cat"/>
</dbReference>
<evidence type="ECO:0000256" key="5">
    <source>
        <dbReference type="ARBA" id="ARBA00023295"/>
    </source>
</evidence>
<evidence type="ECO:0000313" key="11">
    <source>
        <dbReference type="Proteomes" id="UP000268192"/>
    </source>
</evidence>
<dbReference type="GO" id="GO:0005975">
    <property type="term" value="P:carbohydrate metabolic process"/>
    <property type="evidence" value="ECO:0007669"/>
    <property type="project" value="InterPro"/>
</dbReference>
<comment type="catalytic activity">
    <reaction evidence="1">
        <text>Random endo-hydrolysis of N-acetyl-beta-D-glucosaminide (1-&gt;4)-beta-linkages in chitin and chitodextrins.</text>
        <dbReference type="EC" id="3.2.1.14"/>
    </reaction>
</comment>
<dbReference type="GO" id="GO:0008843">
    <property type="term" value="F:endochitinase activity"/>
    <property type="evidence" value="ECO:0007669"/>
    <property type="project" value="UniProtKB-EC"/>
</dbReference>
<feature type="chain" id="PRO_5019136829" description="chitinase" evidence="8">
    <location>
        <begin position="28"/>
        <end position="407"/>
    </location>
</feature>
<protein>
    <recommendedName>
        <fullName evidence="2">chitinase</fullName>
        <ecNumber evidence="2">3.2.1.14</ecNumber>
    </recommendedName>
</protein>
<dbReference type="InterPro" id="IPR050314">
    <property type="entry name" value="Glycosyl_Hydrlase_18"/>
</dbReference>
<evidence type="ECO:0000256" key="6">
    <source>
        <dbReference type="RuleBase" id="RU000489"/>
    </source>
</evidence>
<dbReference type="Gene3D" id="3.20.20.80">
    <property type="entry name" value="Glycosidases"/>
    <property type="match status" value="1"/>
</dbReference>
<dbReference type="EC" id="3.2.1.14" evidence="2"/>
<dbReference type="SUPFAM" id="SSF51445">
    <property type="entry name" value="(Trans)glycosidases"/>
    <property type="match status" value="1"/>
</dbReference>
<evidence type="ECO:0000256" key="1">
    <source>
        <dbReference type="ARBA" id="ARBA00000822"/>
    </source>
</evidence>
<dbReference type="AlphaFoldDB" id="A0A3S9B109"/>
<feature type="signal peptide" evidence="8">
    <location>
        <begin position="1"/>
        <end position="27"/>
    </location>
</feature>
<dbReference type="Gene3D" id="3.10.50.10">
    <property type="match status" value="1"/>
</dbReference>
<keyword evidence="3 6" id="KW-0378">Hydrolase</keyword>
<gene>
    <name evidence="10" type="ORF">D5400_04430</name>
</gene>
<dbReference type="SUPFAM" id="SSF54556">
    <property type="entry name" value="Chitinase insertion domain"/>
    <property type="match status" value="1"/>
</dbReference>
<evidence type="ECO:0000313" key="10">
    <source>
        <dbReference type="EMBL" id="AZN70618.1"/>
    </source>
</evidence>
<dbReference type="PANTHER" id="PTHR11177">
    <property type="entry name" value="CHITINASE"/>
    <property type="match status" value="1"/>
</dbReference>
<evidence type="ECO:0000256" key="8">
    <source>
        <dbReference type="SAM" id="SignalP"/>
    </source>
</evidence>
<evidence type="ECO:0000256" key="4">
    <source>
        <dbReference type="ARBA" id="ARBA00023024"/>
    </source>
</evidence>
<keyword evidence="8" id="KW-0732">Signal</keyword>
<evidence type="ECO:0000256" key="7">
    <source>
        <dbReference type="RuleBase" id="RU004453"/>
    </source>
</evidence>
<dbReference type="InterPro" id="IPR001579">
    <property type="entry name" value="Glyco_hydro_18_chit_AS"/>
</dbReference>
<dbReference type="Pfam" id="PF00704">
    <property type="entry name" value="Glyco_hydro_18"/>
    <property type="match status" value="1"/>
</dbReference>
<dbReference type="PANTHER" id="PTHR11177:SF317">
    <property type="entry name" value="CHITINASE 12-RELATED"/>
    <property type="match status" value="1"/>
</dbReference>
<dbReference type="GO" id="GO:0008061">
    <property type="term" value="F:chitin binding"/>
    <property type="evidence" value="ECO:0007669"/>
    <property type="project" value="InterPro"/>
</dbReference>
<dbReference type="PROSITE" id="PS51910">
    <property type="entry name" value="GH18_2"/>
    <property type="match status" value="1"/>
</dbReference>
<organism evidence="10 11">
    <name type="scientific">Georhizobium profundi</name>
    <dbReference type="NCBI Taxonomy" id="2341112"/>
    <lineage>
        <taxon>Bacteria</taxon>
        <taxon>Pseudomonadati</taxon>
        <taxon>Pseudomonadota</taxon>
        <taxon>Alphaproteobacteria</taxon>
        <taxon>Hyphomicrobiales</taxon>
        <taxon>Rhizobiaceae</taxon>
        <taxon>Georhizobium</taxon>
    </lineage>
</organism>
<dbReference type="OrthoDB" id="119355at2"/>
<dbReference type="InterPro" id="IPR017853">
    <property type="entry name" value="GH"/>
</dbReference>
<keyword evidence="4" id="KW-0146">Chitin degradation</keyword>
<dbReference type="RefSeq" id="WP_126008033.1">
    <property type="nucleotide sequence ID" value="NZ_CP032509.1"/>
</dbReference>
<dbReference type="KEGG" id="abaw:D5400_04430"/>
<keyword evidence="11" id="KW-1185">Reference proteome</keyword>
<reference evidence="10 11" key="1">
    <citation type="submission" date="2018-09" db="EMBL/GenBank/DDBJ databases">
        <title>Marinorhizobium profundi gen. nov., sp. nov., isolated from a deep-sea sediment sample from the New Britain Trench and proposal of Marinorhizobiaceae fam. nov. in the order Rhizobiales of the class Alphaproteobacteria.</title>
        <authorList>
            <person name="Cao J."/>
        </authorList>
    </citation>
    <scope>NUCLEOTIDE SEQUENCE [LARGE SCALE GENOMIC DNA]</scope>
    <source>
        <strain evidence="10 11">WS11</strain>
    </source>
</reference>
<dbReference type="EMBL" id="CP032509">
    <property type="protein sequence ID" value="AZN70618.1"/>
    <property type="molecule type" value="Genomic_DNA"/>
</dbReference>
<sequence>MARRRHLISVMAASMLLAAASAVTTRAEDFTVAGYLSWWSAADRPELFDDLAADKLTHIIYAFGAIDEDGEAALADPCSEIDACEDEPQRVDASTTGIPVSGTFQRLHALKQAHPHLKILVAFGGWTGSAPFSSLASTADGRARFAQSILDVFFRPYPGLFDGVDIDWEYPVAGGLEEGTPADRENLSLLLADIREALDGFSDGDALELTVAVAASPGMIALTYPQDLADHVDRINVMTYDYHAGATVTNFNAPLAPIPGDPKSDANIAASMAAWQAAGVAASKLAVGIPFYGRAFSQVSGSGDGLLRPGDPAGTDIWSGDGIAYRDLVTARPLQQGFQVFWNEQAEVPYLYNAVEGVWISYDNARSVAAKTEFARRQGHAGVILWELGSDDGTLLDAVGGTLSKTH</sequence>
<dbReference type="InterPro" id="IPR029070">
    <property type="entry name" value="Chitinase_insertion_sf"/>
</dbReference>
<evidence type="ECO:0000256" key="3">
    <source>
        <dbReference type="ARBA" id="ARBA00022801"/>
    </source>
</evidence>
<keyword evidence="5 6" id="KW-0326">Glycosidase</keyword>
<dbReference type="SMART" id="SM00636">
    <property type="entry name" value="Glyco_18"/>
    <property type="match status" value="1"/>
</dbReference>
<keyword evidence="4" id="KW-0624">Polysaccharide degradation</keyword>
<name>A0A3S9B109_9HYPH</name>
<dbReference type="Proteomes" id="UP000268192">
    <property type="component" value="Chromosome"/>
</dbReference>